<feature type="chain" id="PRO_5022236210" evidence="1">
    <location>
        <begin position="20"/>
        <end position="264"/>
    </location>
</feature>
<organism evidence="2 3">
    <name type="scientific">Pseudoxanthomonas taiwanensis J19</name>
    <dbReference type="NCBI Taxonomy" id="935569"/>
    <lineage>
        <taxon>Bacteria</taxon>
        <taxon>Pseudomonadati</taxon>
        <taxon>Pseudomonadota</taxon>
        <taxon>Gammaproteobacteria</taxon>
        <taxon>Lysobacterales</taxon>
        <taxon>Lysobacteraceae</taxon>
        <taxon>Pseudoxanthomonas</taxon>
    </lineage>
</organism>
<dbReference type="RefSeq" id="WP_233581665.1">
    <property type="nucleotide sequence ID" value="NZ_VLJS01000080.1"/>
</dbReference>
<dbReference type="Proteomes" id="UP000321583">
    <property type="component" value="Unassembled WGS sequence"/>
</dbReference>
<dbReference type="AlphaFoldDB" id="A0A562D8X6"/>
<dbReference type="PANTHER" id="PTHR31360:SF0">
    <property type="entry name" value="OIL BODY-ASSOCIATED PROTEIN 1B"/>
    <property type="match status" value="1"/>
</dbReference>
<evidence type="ECO:0000256" key="1">
    <source>
        <dbReference type="SAM" id="SignalP"/>
    </source>
</evidence>
<comment type="caution">
    <text evidence="2">The sequence shown here is derived from an EMBL/GenBank/DDBJ whole genome shotgun (WGS) entry which is preliminary data.</text>
</comment>
<keyword evidence="1" id="KW-0732">Signal</keyword>
<dbReference type="EMBL" id="VLJS01000080">
    <property type="protein sequence ID" value="TWH05981.1"/>
    <property type="molecule type" value="Genomic_DNA"/>
</dbReference>
<accession>A0A562D8X6</accession>
<dbReference type="PROSITE" id="PS51257">
    <property type="entry name" value="PROKAR_LIPOPROTEIN"/>
    <property type="match status" value="1"/>
</dbReference>
<keyword evidence="3" id="KW-1185">Reference proteome</keyword>
<name>A0A562D8X6_9GAMM</name>
<protein>
    <submittedName>
        <fullName evidence="2">Uncharacterized protein DUF1264</fullName>
    </submittedName>
</protein>
<evidence type="ECO:0000313" key="3">
    <source>
        <dbReference type="Proteomes" id="UP000321583"/>
    </source>
</evidence>
<dbReference type="Pfam" id="PF06884">
    <property type="entry name" value="DUF1264"/>
    <property type="match status" value="1"/>
</dbReference>
<evidence type="ECO:0000313" key="2">
    <source>
        <dbReference type="EMBL" id="TWH05981.1"/>
    </source>
</evidence>
<gene>
    <name evidence="2" type="ORF">L613_000500000460</name>
</gene>
<sequence length="264" mass="29225">MHRTRAALPLLALALAACTGGDRVDPAVTPPGADESARTSALEAGAALLQGNGPLGKMDMYVVGFHPMKDHPLQQMEAHHFCRQVNEDFAQCTLFDGNGAEANLTGIEYIISETLYESLPEDERGYWHPHNGEILSGQLVAPNLPEAAEKELMRSKMNSYGKTWHTWHTRDGVQPGDRMPLGPAMLAWSFSRDGEVRPELVDERDKRMDISTDERRRDRADLVELARPQDGVNTLRRQFPQSQPIPGVVDKAEAATPAPVAMFY</sequence>
<dbReference type="InterPro" id="IPR010686">
    <property type="entry name" value="OBAP-like"/>
</dbReference>
<reference evidence="2 3" key="1">
    <citation type="submission" date="2019-07" db="EMBL/GenBank/DDBJ databases">
        <title>Genome sequencing of lignin-degrading bacterial isolates.</title>
        <authorList>
            <person name="Gladden J."/>
        </authorList>
    </citation>
    <scope>NUCLEOTIDE SEQUENCE [LARGE SCALE GENOMIC DNA]</scope>
    <source>
        <strain evidence="2 3">J19</strain>
    </source>
</reference>
<dbReference type="PANTHER" id="PTHR31360">
    <property type="match status" value="1"/>
</dbReference>
<proteinExistence type="predicted"/>
<feature type="signal peptide" evidence="1">
    <location>
        <begin position="1"/>
        <end position="19"/>
    </location>
</feature>